<dbReference type="Gene3D" id="2.60.120.10">
    <property type="entry name" value="Jelly Rolls"/>
    <property type="match status" value="2"/>
</dbReference>
<dbReference type="InterPro" id="IPR018488">
    <property type="entry name" value="cNMP-bd_CS"/>
</dbReference>
<dbReference type="InterPro" id="IPR000595">
    <property type="entry name" value="cNMP-bd_dom"/>
</dbReference>
<protein>
    <submittedName>
        <fullName evidence="5">SUMF1/EgtB/PvdOfamily nonheme iron enzyme</fullName>
    </submittedName>
</protein>
<dbReference type="RefSeq" id="WP_144358127.1">
    <property type="nucleotide sequence ID" value="NZ_VMNH01000005.1"/>
</dbReference>
<evidence type="ECO:0000313" key="6">
    <source>
        <dbReference type="Proteomes" id="UP000316649"/>
    </source>
</evidence>
<dbReference type="SUPFAM" id="SSF51206">
    <property type="entry name" value="cAMP-binding domain-like"/>
    <property type="match status" value="2"/>
</dbReference>
<dbReference type="Gene3D" id="3.90.1580.10">
    <property type="entry name" value="paralog of FGE (formylglycine-generating enzyme)"/>
    <property type="match status" value="1"/>
</dbReference>
<dbReference type="PANTHER" id="PTHR23150">
    <property type="entry name" value="SULFATASE MODIFYING FACTOR 1, 2"/>
    <property type="match status" value="1"/>
</dbReference>
<dbReference type="InterPro" id="IPR005532">
    <property type="entry name" value="SUMF_dom"/>
</dbReference>
<feature type="coiled-coil region" evidence="1">
    <location>
        <begin position="536"/>
        <end position="737"/>
    </location>
</feature>
<dbReference type="PROSITE" id="PS00888">
    <property type="entry name" value="CNMP_BINDING_1"/>
    <property type="match status" value="1"/>
</dbReference>
<gene>
    <name evidence="5" type="ORF">FHP88_06135</name>
</gene>
<feature type="compositionally biased region" description="Basic and acidic residues" evidence="2">
    <location>
        <begin position="1416"/>
        <end position="1431"/>
    </location>
</feature>
<dbReference type="SUPFAM" id="SSF57997">
    <property type="entry name" value="Tropomyosin"/>
    <property type="match status" value="1"/>
</dbReference>
<dbReference type="InterPro" id="IPR042095">
    <property type="entry name" value="SUMF_sf"/>
</dbReference>
<reference evidence="5 6" key="1">
    <citation type="submission" date="2019-07" db="EMBL/GenBank/DDBJ databases">
        <title>The pathways for chlorine oxyanion respiration interact through the shared metabolite chlorate.</title>
        <authorList>
            <person name="Barnum T.P."/>
            <person name="Cheng Y."/>
            <person name="Hill K.A."/>
            <person name="Lucas L.N."/>
            <person name="Carlson H.K."/>
            <person name="Coates J.D."/>
        </authorList>
    </citation>
    <scope>NUCLEOTIDE SEQUENCE [LARGE SCALE GENOMIC DNA]</scope>
    <source>
        <strain evidence="5 6">BK-1</strain>
    </source>
</reference>
<dbReference type="Gene3D" id="1.10.287.1490">
    <property type="match status" value="1"/>
</dbReference>
<dbReference type="Pfam" id="PF03781">
    <property type="entry name" value="FGE-sulfatase"/>
    <property type="match status" value="1"/>
</dbReference>
<feature type="coiled-coil region" evidence="1">
    <location>
        <begin position="385"/>
        <end position="510"/>
    </location>
</feature>
<dbReference type="PROSITE" id="PS50206">
    <property type="entry name" value="RHODANESE_3"/>
    <property type="match status" value="1"/>
</dbReference>
<dbReference type="CDD" id="cd00158">
    <property type="entry name" value="RHOD"/>
    <property type="match status" value="1"/>
</dbReference>
<feature type="domain" description="Rhodanese" evidence="4">
    <location>
        <begin position="266"/>
        <end position="353"/>
    </location>
</feature>
<dbReference type="Pfam" id="PF00027">
    <property type="entry name" value="cNMP_binding"/>
    <property type="match status" value="2"/>
</dbReference>
<dbReference type="SUPFAM" id="SSF52821">
    <property type="entry name" value="Rhodanese/Cell cycle control phosphatase"/>
    <property type="match status" value="1"/>
</dbReference>
<dbReference type="GO" id="GO:0120147">
    <property type="term" value="F:formylglycine-generating oxidase activity"/>
    <property type="evidence" value="ECO:0007669"/>
    <property type="project" value="TreeGrafter"/>
</dbReference>
<evidence type="ECO:0000256" key="2">
    <source>
        <dbReference type="SAM" id="MobiDB-lite"/>
    </source>
</evidence>
<comment type="caution">
    <text evidence="5">The sequence shown here is derived from an EMBL/GenBank/DDBJ whole genome shotgun (WGS) entry which is preliminary data.</text>
</comment>
<dbReference type="PROSITE" id="PS50042">
    <property type="entry name" value="CNMP_BINDING_3"/>
    <property type="match status" value="2"/>
</dbReference>
<evidence type="ECO:0000256" key="1">
    <source>
        <dbReference type="SAM" id="Coils"/>
    </source>
</evidence>
<feature type="coiled-coil region" evidence="1">
    <location>
        <begin position="766"/>
        <end position="1271"/>
    </location>
</feature>
<feature type="region of interest" description="Disordered" evidence="2">
    <location>
        <begin position="1406"/>
        <end position="1435"/>
    </location>
</feature>
<evidence type="ECO:0000259" key="4">
    <source>
        <dbReference type="PROSITE" id="PS50206"/>
    </source>
</evidence>
<evidence type="ECO:0000313" key="5">
    <source>
        <dbReference type="EMBL" id="TVO76998.1"/>
    </source>
</evidence>
<dbReference type="InterPro" id="IPR014710">
    <property type="entry name" value="RmlC-like_jellyroll"/>
</dbReference>
<dbReference type="InterPro" id="IPR051043">
    <property type="entry name" value="Sulfatase_Mod_Factor_Kinase"/>
</dbReference>
<dbReference type="EMBL" id="VMNH01000005">
    <property type="protein sequence ID" value="TVO76998.1"/>
    <property type="molecule type" value="Genomic_DNA"/>
</dbReference>
<organism evidence="5 6">
    <name type="scientific">Sedimenticola selenatireducens</name>
    <dbReference type="NCBI Taxonomy" id="191960"/>
    <lineage>
        <taxon>Bacteria</taxon>
        <taxon>Pseudomonadati</taxon>
        <taxon>Pseudomonadota</taxon>
        <taxon>Gammaproteobacteria</taxon>
        <taxon>Chromatiales</taxon>
        <taxon>Sedimenticolaceae</taxon>
        <taxon>Sedimenticola</taxon>
    </lineage>
</organism>
<dbReference type="InterPro" id="IPR001763">
    <property type="entry name" value="Rhodanese-like_dom"/>
</dbReference>
<dbReference type="InterPro" id="IPR018490">
    <property type="entry name" value="cNMP-bd_dom_sf"/>
</dbReference>
<dbReference type="CDD" id="cd00038">
    <property type="entry name" value="CAP_ED"/>
    <property type="match status" value="2"/>
</dbReference>
<dbReference type="InterPro" id="IPR036873">
    <property type="entry name" value="Rhodanese-like_dom_sf"/>
</dbReference>
<dbReference type="InterPro" id="IPR016187">
    <property type="entry name" value="CTDL_fold"/>
</dbReference>
<dbReference type="OrthoDB" id="9814704at2"/>
<dbReference type="PANTHER" id="PTHR23150:SF35">
    <property type="entry name" value="BLL6746 PROTEIN"/>
    <property type="match status" value="1"/>
</dbReference>
<feature type="domain" description="Cyclic nucleotide-binding" evidence="3">
    <location>
        <begin position="18"/>
        <end position="116"/>
    </location>
</feature>
<evidence type="ECO:0000259" key="3">
    <source>
        <dbReference type="PROSITE" id="PS50042"/>
    </source>
</evidence>
<keyword evidence="6" id="KW-1185">Reference proteome</keyword>
<dbReference type="Gene3D" id="3.40.250.10">
    <property type="entry name" value="Rhodanese-like domain"/>
    <property type="match status" value="1"/>
</dbReference>
<dbReference type="Proteomes" id="UP000316649">
    <property type="component" value="Unassembled WGS sequence"/>
</dbReference>
<feature type="domain" description="Cyclic nucleotide-binding" evidence="3">
    <location>
        <begin position="146"/>
        <end position="249"/>
    </location>
</feature>
<name>A0A558DTR0_9GAMM</name>
<sequence length="1665" mass="184212">MAVVPKQNGLDILRKLVPLNTLTEDTLAELMDSVEFEKVAKGDTIFNAGDTDPERIYLLSGKLGVIEAGKEIDTVAAGTNMARYPVAHHIPRKYSVQAKTKVEVVRIGNRLLSDLLSRGGNALYQVEELNTDSEDDWMSQLLLSPIFQRIPAANIQNIMMRMEEVQVTAGEVVIRQGDEGDYFYLINRGQCSITKEGRSGDLTELATLGPGDSVGEESLLSGQKRGSTVSMMTDGILFRLGKKDFIEYIKLPLANSISYDIAKEKVAKGAVWLDVRSALEFERAHIPQSKNIPFNELRSKLSGLDSSKTYVVYCQDGLVSSTAIYLLMERDLDGFVLERGLESVPDDVINKEPVQDGAQIINLRPEQEETKVAPPDSKTAPDDEAGLLRQRLQKTEAQAQEQLQRARKMKLAMEKLKGRLTEMEEEGEREGKERQRLVTEIESLQNRLRDRDEAHGALKQKQSAVNEQLGELKAERDQLQEELTKQCQHVGKLEKRLEGKQQEEDALKKALTEGSEKHQQALTTLQAKFNEEALARSNLDEQSRSLQQTLEKSNAEIENLKSELQARDTSIIELQQSEQALQEGKRVLESDQAALQGELDKARVEIDRLSSDLQSKGQSIDALEQQQQVLGETQVELDRLNAELQVRDKTIQQLQHNQQLLETAQAEITALESARSKLESEGEALQSGLEQARDEVHRLTDEIASHSKQNEAQASKLEQLEAALKEAQDAVNTLQAEHAHVGESEQSLQVSLSKAESRIAVLESDLSNQGSNNNKLTEQLAVAEKQQLLLNSELDQLRAELEGTSAQVSQLESERTELEKIHQQHKTELESTLKQSLYEAIEGRTQAEHGILSVTDERDRLAAELTVLKTAHSQLQQQLLTREKDFAELDAKGSVEEGEALQSSKAEQARLEASLAEATTALASLQQTIEAKDQELATLVQSLNERQEEEAHASVRLSEVESAVTTLQDDAQAQAELLALMEAEKQRLEKVHEDDQKQIKALEARLAQDKAEGQYSQDELSGLRVELEELAAAKMAAEEALARAEQRKTSDSKGSVDVRALQAELATLNDALDEADHSYEQLNEEKLALEEALGRLQEQISEPDDEALTQQSEEVIAALRAELELVREQAEADVSEMRAALKATEHNGEQMKSPVDSGAITALREELEQARLSIKEKELSSSADAAECEVLRQDIDKLKRSLDERSAELERARKEGLLLEEKTEERNSEIDRLKLALEAAQVDADEAQFKRDEALETRKQVEDALYKLQKQVESERPRDDLLDKRLASNAASYDTAPVSSGKRTFTGLVAGAVLAFAGAEALSILGGKGEIISGYLDGGESVVSAESPVSDSIVQNESVIPAIETPLSLPAEVSSVVEIKKQPDPQPVIKEPASIPVVPPVIVRNPPEPVKKAPPKSREPETGSRIQDRLFDGGSGPEMRYVRGGAFDMGSRVNHLASEEQPVHEVKLGSFSIGQHEVSFREYEVFAAATGRPLPDDLGWGQGPRPVINVSWNDAKAYTVWLTEQTGHNYRLPTEAEWEYAAAAGTDTPYWWGFDLGSGKANCFNCGSQWDGVSTAPVGRFEANPYGLHNTAGNVMEWVDDCYHFSYVGAPSDGSSWQEAGCTERVIRGGAFNKPGESLRVTKRGRHDANAKLFVLGFRVARDVR</sequence>
<dbReference type="Pfam" id="PF00581">
    <property type="entry name" value="Rhodanese"/>
    <property type="match status" value="1"/>
</dbReference>
<dbReference type="SMART" id="SM00100">
    <property type="entry name" value="cNMP"/>
    <property type="match status" value="2"/>
</dbReference>
<accession>A0A558DTR0</accession>
<proteinExistence type="predicted"/>
<keyword evidence="1" id="KW-0175">Coiled coil</keyword>
<dbReference type="SMART" id="SM00450">
    <property type="entry name" value="RHOD"/>
    <property type="match status" value="1"/>
</dbReference>
<dbReference type="SUPFAM" id="SSF56436">
    <property type="entry name" value="C-type lectin-like"/>
    <property type="match status" value="1"/>
</dbReference>